<protein>
    <submittedName>
        <fullName evidence="1">Uncharacterized protein</fullName>
    </submittedName>
</protein>
<evidence type="ECO:0000313" key="2">
    <source>
        <dbReference type="Proteomes" id="UP000004382"/>
    </source>
</evidence>
<evidence type="ECO:0000313" key="1">
    <source>
        <dbReference type="EMBL" id="EHP94914.1"/>
    </source>
</evidence>
<reference evidence="1 2" key="1">
    <citation type="submission" date="2011-09" db="EMBL/GenBank/DDBJ databases">
        <title>The draft genome of Methylobacterium extorquens DSM 13060.</title>
        <authorList>
            <consortium name="US DOE Joint Genome Institute (JGI-PGF)"/>
            <person name="Lucas S."/>
            <person name="Han J."/>
            <person name="Lapidus A."/>
            <person name="Cheng J.-F."/>
            <person name="Goodwin L."/>
            <person name="Pitluck S."/>
            <person name="Peters L."/>
            <person name="Land M.L."/>
            <person name="Hauser L."/>
            <person name="Koskimaki J."/>
            <person name="Halonen O."/>
            <person name="Pirttila A."/>
            <person name="Frank C."/>
            <person name="Woyke T.J."/>
        </authorList>
    </citation>
    <scope>NUCLEOTIDE SEQUENCE [LARGE SCALE GENOMIC DNA]</scope>
    <source>
        <strain evidence="1 2">DSM 13060</strain>
    </source>
</reference>
<name>H1KC97_METEX</name>
<proteinExistence type="predicted"/>
<sequence length="49" mass="5114" precursor="true">MSARRLTACRIFGSLGLAAVLVALAVIGANAVVAAHRGDLFPPMHWVGR</sequence>
<dbReference type="Proteomes" id="UP000004382">
    <property type="component" value="Unassembled WGS sequence"/>
</dbReference>
<dbReference type="PATRIC" id="fig|882800.3.peg.245"/>
<accession>H1KC97</accession>
<organism evidence="1 2">
    <name type="scientific">Methylorubrum extorquens DSM 13060</name>
    <dbReference type="NCBI Taxonomy" id="882800"/>
    <lineage>
        <taxon>Bacteria</taxon>
        <taxon>Pseudomonadati</taxon>
        <taxon>Pseudomonadota</taxon>
        <taxon>Alphaproteobacteria</taxon>
        <taxon>Hyphomicrobiales</taxon>
        <taxon>Methylobacteriaceae</taxon>
        <taxon>Methylorubrum</taxon>
    </lineage>
</organism>
<gene>
    <name evidence="1" type="ORF">MetexDRAFT_0259</name>
</gene>
<comment type="caution">
    <text evidence="1">The sequence shown here is derived from an EMBL/GenBank/DDBJ whole genome shotgun (WGS) entry which is preliminary data.</text>
</comment>
<dbReference type="RefSeq" id="WP_003596363.1">
    <property type="nucleotide sequence ID" value="NZ_AGJK01000003.1"/>
</dbReference>
<dbReference type="AlphaFoldDB" id="H1KC97"/>
<dbReference type="EMBL" id="AGJK01000003">
    <property type="protein sequence ID" value="EHP94914.1"/>
    <property type="molecule type" value="Genomic_DNA"/>
</dbReference>